<dbReference type="FunFam" id="3.40.640.10:FF:000089">
    <property type="entry name" value="Aminotransferase, DegT/DnrJ/EryC1/StrS family"/>
    <property type="match status" value="1"/>
</dbReference>
<keyword evidence="6" id="KW-0032">Aminotransferase</keyword>
<evidence type="ECO:0000256" key="3">
    <source>
        <dbReference type="PIRSR" id="PIRSR000390-1"/>
    </source>
</evidence>
<feature type="active site" description="Proton acceptor" evidence="3">
    <location>
        <position position="192"/>
    </location>
</feature>
<organism evidence="6 7">
    <name type="scientific">Bipolaricaulis sibiricus</name>
    <dbReference type="NCBI Taxonomy" id="2501609"/>
    <lineage>
        <taxon>Bacteria</taxon>
        <taxon>Candidatus Bipolaricaulota</taxon>
        <taxon>Candidatus Bipolaricaulia</taxon>
        <taxon>Candidatus Bipolaricaulales</taxon>
        <taxon>Candidatus Bipolaricaulaceae</taxon>
        <taxon>Candidatus Bipolaricaulis</taxon>
    </lineage>
</organism>
<dbReference type="GO" id="GO:0030170">
    <property type="term" value="F:pyridoxal phosphate binding"/>
    <property type="evidence" value="ECO:0007669"/>
    <property type="project" value="UniProtKB-ARBA"/>
</dbReference>
<name>A0A410FTL5_BIPS1</name>
<dbReference type="Proteomes" id="UP000287233">
    <property type="component" value="Chromosome"/>
</dbReference>
<comment type="similarity">
    <text evidence="2 5">Belongs to the DegT/DnrJ/EryC1 family.</text>
</comment>
<dbReference type="SUPFAM" id="SSF53383">
    <property type="entry name" value="PLP-dependent transferases"/>
    <property type="match status" value="1"/>
</dbReference>
<gene>
    <name evidence="6" type="ORF">BIP78_0587</name>
</gene>
<dbReference type="PANTHER" id="PTHR30244:SF36">
    <property type="entry name" value="3-OXO-GLUCOSE-6-PHOSPHATE:GLUTAMATE AMINOTRANSFERASE"/>
    <property type="match status" value="1"/>
</dbReference>
<dbReference type="PIRSF" id="PIRSF000390">
    <property type="entry name" value="PLP_StrS"/>
    <property type="match status" value="1"/>
</dbReference>
<proteinExistence type="inferred from homology"/>
<dbReference type="GO" id="GO:0008483">
    <property type="term" value="F:transaminase activity"/>
    <property type="evidence" value="ECO:0007669"/>
    <property type="project" value="UniProtKB-KW"/>
</dbReference>
<dbReference type="InterPro" id="IPR015421">
    <property type="entry name" value="PyrdxlP-dep_Trfase_major"/>
</dbReference>
<reference evidence="7" key="1">
    <citation type="submission" date="2018-12" db="EMBL/GenBank/DDBJ databases">
        <title>Complete genome sequence of an uncultured bacterium of the candidate phylum Bipolaricaulota.</title>
        <authorList>
            <person name="Kadnikov V.V."/>
            <person name="Mardanov A.V."/>
            <person name="Beletsky A.V."/>
            <person name="Frank Y.A."/>
            <person name="Karnachuk O.V."/>
            <person name="Ravin N.V."/>
        </authorList>
    </citation>
    <scope>NUCLEOTIDE SEQUENCE [LARGE SCALE GENOMIC DNA]</scope>
</reference>
<accession>A0A410FTL5</accession>
<dbReference type="GO" id="GO:0000271">
    <property type="term" value="P:polysaccharide biosynthetic process"/>
    <property type="evidence" value="ECO:0007669"/>
    <property type="project" value="TreeGrafter"/>
</dbReference>
<keyword evidence="1 4" id="KW-0663">Pyridoxal phosphate</keyword>
<dbReference type="EMBL" id="CP034928">
    <property type="protein sequence ID" value="QAA76353.1"/>
    <property type="molecule type" value="Genomic_DNA"/>
</dbReference>
<dbReference type="Pfam" id="PF01041">
    <property type="entry name" value="DegT_DnrJ_EryC1"/>
    <property type="match status" value="1"/>
</dbReference>
<evidence type="ECO:0000256" key="2">
    <source>
        <dbReference type="ARBA" id="ARBA00037999"/>
    </source>
</evidence>
<dbReference type="Gene3D" id="3.90.1150.10">
    <property type="entry name" value="Aspartate Aminotransferase, domain 1"/>
    <property type="match status" value="1"/>
</dbReference>
<dbReference type="InterPro" id="IPR015424">
    <property type="entry name" value="PyrdxlP-dep_Trfase"/>
</dbReference>
<dbReference type="AlphaFoldDB" id="A0A410FTL5"/>
<protein>
    <submittedName>
        <fullName evidence="6">Aminotransferase, DegT/DnrJ/EryC1/StrS family</fullName>
    </submittedName>
</protein>
<dbReference type="InterPro" id="IPR015422">
    <property type="entry name" value="PyrdxlP-dep_Trfase_small"/>
</dbReference>
<keyword evidence="6" id="KW-0808">Transferase</keyword>
<evidence type="ECO:0000313" key="7">
    <source>
        <dbReference type="Proteomes" id="UP000287233"/>
    </source>
</evidence>
<dbReference type="KEGG" id="bih:BIP78_0587"/>
<sequence length="380" mass="41619">MTIPILDLTRQYAAIKPEIDAAVQRVVESGRFILGPEVEALEKAIAAYCRATHAIGVASGTDALLLSLRAVGVGPGDGVIVPSFTFFATAGVVHNVGAAPIFCDIDPQTFNLSPTGLRRILTSDHGARTQPKAVIPVHLYGQMADMDEIMELAHEFGLYVIEDAAQAIGAEYKGRKAGTIGHLGCFSFFPTKNLGAYGDGGMVVTDDDELAERVRMLRVHGSKPKYYHHIVGYNSRLDALQAAVLRAKLPHLDEWTAARRRLAARYDELLARVSGIVLPHRAAGRTHIFHQYTIRVADGKRDALREHLKAQGIGTEIYYPLPLHLQQCFAHLGYQEGDLPESEKASREALSLPMFPELTDEEQAFVTNAIRSFLSSSRQP</sequence>
<dbReference type="PANTHER" id="PTHR30244">
    <property type="entry name" value="TRANSAMINASE"/>
    <property type="match status" value="1"/>
</dbReference>
<feature type="modified residue" description="N6-(pyridoxal phosphate)lysine" evidence="4">
    <location>
        <position position="192"/>
    </location>
</feature>
<dbReference type="Gene3D" id="3.40.640.10">
    <property type="entry name" value="Type I PLP-dependent aspartate aminotransferase-like (Major domain)"/>
    <property type="match status" value="1"/>
</dbReference>
<evidence type="ECO:0000256" key="5">
    <source>
        <dbReference type="RuleBase" id="RU004508"/>
    </source>
</evidence>
<dbReference type="CDD" id="cd00616">
    <property type="entry name" value="AHBA_syn"/>
    <property type="match status" value="1"/>
</dbReference>
<evidence type="ECO:0000256" key="4">
    <source>
        <dbReference type="PIRSR" id="PIRSR000390-2"/>
    </source>
</evidence>
<evidence type="ECO:0000256" key="1">
    <source>
        <dbReference type="ARBA" id="ARBA00022898"/>
    </source>
</evidence>
<dbReference type="InterPro" id="IPR000653">
    <property type="entry name" value="DegT/StrS_aminotransferase"/>
</dbReference>
<evidence type="ECO:0000313" key="6">
    <source>
        <dbReference type="EMBL" id="QAA76353.1"/>
    </source>
</evidence>